<reference evidence="2" key="1">
    <citation type="submission" date="2018-05" db="EMBL/GenBank/DDBJ databases">
        <title>Draft genome of Mucuna pruriens seed.</title>
        <authorList>
            <person name="Nnadi N.E."/>
            <person name="Vos R."/>
            <person name="Hasami M.H."/>
            <person name="Devisetty U.K."/>
            <person name="Aguiy J.C."/>
        </authorList>
    </citation>
    <scope>NUCLEOTIDE SEQUENCE [LARGE SCALE GENOMIC DNA]</scope>
    <source>
        <strain evidence="2">JCA_2017</strain>
    </source>
</reference>
<dbReference type="InterPro" id="IPR005162">
    <property type="entry name" value="Retrotrans_gag_dom"/>
</dbReference>
<dbReference type="AlphaFoldDB" id="A0A371EJC2"/>
<dbReference type="Pfam" id="PF03732">
    <property type="entry name" value="Retrotrans_gag"/>
    <property type="match status" value="1"/>
</dbReference>
<sequence length="123" mass="14523">MAFVGRMPSRRRGGRPLQIGSDVRLSVDFKMPEFDKYKGISCPRLHLTMYYRKMVAYVHDDKILVHYFQDSLTKTALSWYVSLERGCIRTWRDLVEAFLKQYKYNEDMTPSLTTLERICSKVA</sequence>
<evidence type="ECO:0000313" key="2">
    <source>
        <dbReference type="EMBL" id="RDX66150.1"/>
    </source>
</evidence>
<dbReference type="PANTHER" id="PTHR33223">
    <property type="entry name" value="CCHC-TYPE DOMAIN-CONTAINING PROTEIN"/>
    <property type="match status" value="1"/>
</dbReference>
<evidence type="ECO:0000259" key="1">
    <source>
        <dbReference type="Pfam" id="PF03732"/>
    </source>
</evidence>
<accession>A0A371EJC2</accession>
<organism evidence="2 3">
    <name type="scientific">Mucuna pruriens</name>
    <name type="common">Velvet bean</name>
    <name type="synonym">Dolichos pruriens</name>
    <dbReference type="NCBI Taxonomy" id="157652"/>
    <lineage>
        <taxon>Eukaryota</taxon>
        <taxon>Viridiplantae</taxon>
        <taxon>Streptophyta</taxon>
        <taxon>Embryophyta</taxon>
        <taxon>Tracheophyta</taxon>
        <taxon>Spermatophyta</taxon>
        <taxon>Magnoliopsida</taxon>
        <taxon>eudicotyledons</taxon>
        <taxon>Gunneridae</taxon>
        <taxon>Pentapetalae</taxon>
        <taxon>rosids</taxon>
        <taxon>fabids</taxon>
        <taxon>Fabales</taxon>
        <taxon>Fabaceae</taxon>
        <taxon>Papilionoideae</taxon>
        <taxon>50 kb inversion clade</taxon>
        <taxon>NPAAA clade</taxon>
        <taxon>indigoferoid/millettioid clade</taxon>
        <taxon>Phaseoleae</taxon>
        <taxon>Mucuna</taxon>
    </lineage>
</organism>
<gene>
    <name evidence="2" type="ORF">CR513_55118</name>
</gene>
<protein>
    <recommendedName>
        <fullName evidence="1">Retrotransposon gag domain-containing protein</fullName>
    </recommendedName>
</protein>
<dbReference type="PANTHER" id="PTHR33223:SF8">
    <property type="entry name" value="OS04G0172440 PROTEIN"/>
    <property type="match status" value="1"/>
</dbReference>
<dbReference type="EMBL" id="QJKJ01013573">
    <property type="protein sequence ID" value="RDX66150.1"/>
    <property type="molecule type" value="Genomic_DNA"/>
</dbReference>
<dbReference type="OrthoDB" id="1750196at2759"/>
<feature type="domain" description="Retrotransposon gag" evidence="1">
    <location>
        <begin position="68"/>
        <end position="113"/>
    </location>
</feature>
<keyword evidence="3" id="KW-1185">Reference proteome</keyword>
<name>A0A371EJC2_MUCPR</name>
<comment type="caution">
    <text evidence="2">The sequence shown here is derived from an EMBL/GenBank/DDBJ whole genome shotgun (WGS) entry which is preliminary data.</text>
</comment>
<dbReference type="Proteomes" id="UP000257109">
    <property type="component" value="Unassembled WGS sequence"/>
</dbReference>
<proteinExistence type="predicted"/>
<evidence type="ECO:0000313" key="3">
    <source>
        <dbReference type="Proteomes" id="UP000257109"/>
    </source>
</evidence>
<feature type="non-terminal residue" evidence="2">
    <location>
        <position position="1"/>
    </location>
</feature>